<name>L9L3N2_TUPCH</name>
<evidence type="ECO:0000313" key="2">
    <source>
        <dbReference type="EMBL" id="ELW69795.1"/>
    </source>
</evidence>
<protein>
    <submittedName>
        <fullName evidence="2">Uncharacterized protein</fullName>
    </submittedName>
</protein>
<proteinExistence type="predicted"/>
<keyword evidence="3" id="KW-1185">Reference proteome</keyword>
<dbReference type="InParanoid" id="L9L3N2"/>
<dbReference type="AlphaFoldDB" id="L9L3N2"/>
<reference evidence="3" key="1">
    <citation type="submission" date="2012-07" db="EMBL/GenBank/DDBJ databases">
        <title>Genome of the Chinese tree shrew, a rising model animal genetically related to primates.</title>
        <authorList>
            <person name="Zhang G."/>
            <person name="Fan Y."/>
            <person name="Yao Y."/>
            <person name="Huang Z."/>
        </authorList>
    </citation>
    <scope>NUCLEOTIDE SEQUENCE [LARGE SCALE GENOMIC DNA]</scope>
</reference>
<evidence type="ECO:0000256" key="1">
    <source>
        <dbReference type="SAM" id="MobiDB-lite"/>
    </source>
</evidence>
<feature type="compositionally biased region" description="Polar residues" evidence="1">
    <location>
        <begin position="39"/>
        <end position="56"/>
    </location>
</feature>
<organism evidence="2 3">
    <name type="scientific">Tupaia chinensis</name>
    <name type="common">Chinese tree shrew</name>
    <name type="synonym">Tupaia belangeri chinensis</name>
    <dbReference type="NCBI Taxonomy" id="246437"/>
    <lineage>
        <taxon>Eukaryota</taxon>
        <taxon>Metazoa</taxon>
        <taxon>Chordata</taxon>
        <taxon>Craniata</taxon>
        <taxon>Vertebrata</taxon>
        <taxon>Euteleostomi</taxon>
        <taxon>Mammalia</taxon>
        <taxon>Eutheria</taxon>
        <taxon>Euarchontoglires</taxon>
        <taxon>Scandentia</taxon>
        <taxon>Tupaiidae</taxon>
        <taxon>Tupaia</taxon>
    </lineage>
</organism>
<sequence length="259" mass="28421">MAVSSRDPRGSNMFLDRKRRRQRSKRPPPPNTLLAKTISVDQGSTTCTPASAGTARSQRHKPQGPKGKGQQHSHPAAPRHPGLELMIQRALASFEVKVKRKSIHADVTFFVGRVASVHCGLLCVPVTLQEQLNRNWESRDVQVPHSCSGSRVNRPANWPPSLGAAVPTLRPPSIADQPPTSSRDCLTLSLLTQSPPDQPSHLQSVWVSLRVDATKALGKFDPAQEQNQVKPASKAPLLHEITEYLSYSEEMDQAIEVHG</sequence>
<feature type="region of interest" description="Disordered" evidence="1">
    <location>
        <begin position="1"/>
        <end position="79"/>
    </location>
</feature>
<reference evidence="3" key="2">
    <citation type="journal article" date="2013" name="Nat. Commun.">
        <title>Genome of the Chinese tree shrew.</title>
        <authorList>
            <person name="Fan Y."/>
            <person name="Huang Z.Y."/>
            <person name="Cao C.C."/>
            <person name="Chen C.S."/>
            <person name="Chen Y.X."/>
            <person name="Fan D.D."/>
            <person name="He J."/>
            <person name="Hou H.L."/>
            <person name="Hu L."/>
            <person name="Hu X.T."/>
            <person name="Jiang X.T."/>
            <person name="Lai R."/>
            <person name="Lang Y.S."/>
            <person name="Liang B."/>
            <person name="Liao S.G."/>
            <person name="Mu D."/>
            <person name="Ma Y.Y."/>
            <person name="Niu Y.Y."/>
            <person name="Sun X.Q."/>
            <person name="Xia J.Q."/>
            <person name="Xiao J."/>
            <person name="Xiong Z.Q."/>
            <person name="Xu L."/>
            <person name="Yang L."/>
            <person name="Zhang Y."/>
            <person name="Zhao W."/>
            <person name="Zhao X.D."/>
            <person name="Zheng Y.T."/>
            <person name="Zhou J.M."/>
            <person name="Zhu Y.B."/>
            <person name="Zhang G.J."/>
            <person name="Wang J."/>
            <person name="Yao Y.G."/>
        </authorList>
    </citation>
    <scope>NUCLEOTIDE SEQUENCE [LARGE SCALE GENOMIC DNA]</scope>
</reference>
<gene>
    <name evidence="2" type="ORF">TREES_T100017651</name>
</gene>
<accession>L9L3N2</accession>
<dbReference type="EMBL" id="KB320521">
    <property type="protein sequence ID" value="ELW69795.1"/>
    <property type="molecule type" value="Genomic_DNA"/>
</dbReference>
<dbReference type="Proteomes" id="UP000011518">
    <property type="component" value="Unassembled WGS sequence"/>
</dbReference>
<feature type="compositionally biased region" description="Basic residues" evidence="1">
    <location>
        <begin position="17"/>
        <end position="26"/>
    </location>
</feature>
<evidence type="ECO:0000313" key="3">
    <source>
        <dbReference type="Proteomes" id="UP000011518"/>
    </source>
</evidence>